<dbReference type="Proteomes" id="UP000054563">
    <property type="component" value="Unassembled WGS sequence"/>
</dbReference>
<gene>
    <name evidence="1" type="ORF">CIHG_09295</name>
</gene>
<dbReference type="AlphaFoldDB" id="A0A0J8S3L6"/>
<sequence length="113" mass="12894">MPALWFWVVLRTHAKSFNRINQWASYQAMETRFHERFFRWSESNNLSQLTIMAVAARRKSSTHRNSTHLSTTSAGNQIADFASPQLISLAVLTAGSSKHRARRADWAKQSSSV</sequence>
<proteinExistence type="predicted"/>
<dbReference type="EMBL" id="DS017036">
    <property type="protein sequence ID" value="KMU91426.1"/>
    <property type="molecule type" value="Genomic_DNA"/>
</dbReference>
<reference evidence="2" key="1">
    <citation type="journal article" date="2010" name="Genome Res.">
        <title>Population genomic sequencing of Coccidioides fungi reveals recent hybridization and transposon control.</title>
        <authorList>
            <person name="Neafsey D.E."/>
            <person name="Barker B.M."/>
            <person name="Sharpton T.J."/>
            <person name="Stajich J.E."/>
            <person name="Park D.J."/>
            <person name="Whiston E."/>
            <person name="Hung C.-Y."/>
            <person name="McMahan C."/>
            <person name="White J."/>
            <person name="Sykes S."/>
            <person name="Heiman D."/>
            <person name="Young S."/>
            <person name="Zeng Q."/>
            <person name="Abouelleil A."/>
            <person name="Aftuck L."/>
            <person name="Bessette D."/>
            <person name="Brown A."/>
            <person name="FitzGerald M."/>
            <person name="Lui A."/>
            <person name="Macdonald J.P."/>
            <person name="Priest M."/>
            <person name="Orbach M.J."/>
            <person name="Galgiani J.N."/>
            <person name="Kirkland T.N."/>
            <person name="Cole G.T."/>
            <person name="Birren B.W."/>
            <person name="Henn M.R."/>
            <person name="Taylor J.W."/>
            <person name="Rounsley S.D."/>
        </authorList>
    </citation>
    <scope>NUCLEOTIDE SEQUENCE [LARGE SCALE GENOMIC DNA]</scope>
    <source>
        <strain evidence="2">H538.4</strain>
    </source>
</reference>
<organism evidence="1 2">
    <name type="scientific">Coccidioides immitis H538.4</name>
    <dbReference type="NCBI Taxonomy" id="396776"/>
    <lineage>
        <taxon>Eukaryota</taxon>
        <taxon>Fungi</taxon>
        <taxon>Dikarya</taxon>
        <taxon>Ascomycota</taxon>
        <taxon>Pezizomycotina</taxon>
        <taxon>Eurotiomycetes</taxon>
        <taxon>Eurotiomycetidae</taxon>
        <taxon>Onygenales</taxon>
        <taxon>Onygenaceae</taxon>
        <taxon>Coccidioides</taxon>
    </lineage>
</organism>
<evidence type="ECO:0000313" key="2">
    <source>
        <dbReference type="Proteomes" id="UP000054563"/>
    </source>
</evidence>
<dbReference type="VEuPathDB" id="FungiDB:CIHG_09295"/>
<protein>
    <submittedName>
        <fullName evidence="1">Uncharacterized protein</fullName>
    </submittedName>
</protein>
<evidence type="ECO:0000313" key="1">
    <source>
        <dbReference type="EMBL" id="KMU91426.1"/>
    </source>
</evidence>
<name>A0A0J8S3L6_COCIT</name>
<accession>A0A0J8S3L6</accession>